<evidence type="ECO:0000256" key="5">
    <source>
        <dbReference type="ARBA" id="ARBA00023040"/>
    </source>
</evidence>
<evidence type="ECO:0000256" key="6">
    <source>
        <dbReference type="ARBA" id="ARBA00023136"/>
    </source>
</evidence>
<dbReference type="InterPro" id="IPR017452">
    <property type="entry name" value="GPCR_Rhodpsn_7TM"/>
</dbReference>
<feature type="transmembrane region" description="Helical" evidence="10">
    <location>
        <begin position="125"/>
        <end position="143"/>
    </location>
</feature>
<dbReference type="PRINTS" id="PR00237">
    <property type="entry name" value="GPCRRHODOPSN"/>
</dbReference>
<dbReference type="Gene3D" id="1.20.1070.10">
    <property type="entry name" value="Rhodopsin 7-helix transmembrane proteins"/>
    <property type="match status" value="1"/>
</dbReference>
<keyword evidence="4 10" id="KW-1133">Transmembrane helix</keyword>
<keyword evidence="3 10" id="KW-0812">Transmembrane</keyword>
<dbReference type="VEuPathDB" id="VectorBase:ASIS013630"/>
<dbReference type="Pfam" id="PF00001">
    <property type="entry name" value="7tm_1"/>
    <property type="match status" value="2"/>
</dbReference>
<dbReference type="PROSITE" id="PS50262">
    <property type="entry name" value="G_PROTEIN_RECEP_F1_2"/>
    <property type="match status" value="1"/>
</dbReference>
<dbReference type="EMBL" id="ATLV01013240">
    <property type="status" value="NOT_ANNOTATED_CDS"/>
    <property type="molecule type" value="Genomic_DNA"/>
</dbReference>
<reference evidence="13" key="2">
    <citation type="submission" date="2020-05" db="UniProtKB">
        <authorList>
            <consortium name="EnsemblMetazoa"/>
        </authorList>
    </citation>
    <scope>IDENTIFICATION</scope>
</reference>
<dbReference type="SUPFAM" id="SSF81321">
    <property type="entry name" value="Family A G protein-coupled receptor-like"/>
    <property type="match status" value="1"/>
</dbReference>
<evidence type="ECO:0000256" key="3">
    <source>
        <dbReference type="ARBA" id="ARBA00022692"/>
    </source>
</evidence>
<dbReference type="STRING" id="74873.A0A084VHW1"/>
<evidence type="ECO:0000256" key="7">
    <source>
        <dbReference type="ARBA" id="ARBA00023170"/>
    </source>
</evidence>
<feature type="transmembrane region" description="Helical" evidence="10">
    <location>
        <begin position="298"/>
        <end position="323"/>
    </location>
</feature>
<evidence type="ECO:0000256" key="8">
    <source>
        <dbReference type="ARBA" id="ARBA00023224"/>
    </source>
</evidence>
<dbReference type="GO" id="GO:0004930">
    <property type="term" value="F:G protein-coupled receptor activity"/>
    <property type="evidence" value="ECO:0007669"/>
    <property type="project" value="UniProtKB-KW"/>
</dbReference>
<gene>
    <name evidence="12" type="ORF">ZHAS_00004790</name>
</gene>
<dbReference type="OrthoDB" id="9946013at2759"/>
<dbReference type="AlphaFoldDB" id="A0A084VHW1"/>
<evidence type="ECO:0000313" key="12">
    <source>
        <dbReference type="EMBL" id="KFB37555.1"/>
    </source>
</evidence>
<feature type="region of interest" description="Disordered" evidence="9">
    <location>
        <begin position="372"/>
        <end position="391"/>
    </location>
</feature>
<feature type="transmembrane region" description="Helical" evidence="10">
    <location>
        <begin position="27"/>
        <end position="53"/>
    </location>
</feature>
<protein>
    <submittedName>
        <fullName evidence="12">AGAP011179-PA-like protein</fullName>
    </submittedName>
</protein>
<evidence type="ECO:0000256" key="9">
    <source>
        <dbReference type="SAM" id="MobiDB-lite"/>
    </source>
</evidence>
<feature type="transmembrane region" description="Helical" evidence="10">
    <location>
        <begin position="262"/>
        <end position="286"/>
    </location>
</feature>
<dbReference type="GO" id="GO:0016020">
    <property type="term" value="C:membrane"/>
    <property type="evidence" value="ECO:0007669"/>
    <property type="project" value="UniProtKB-SubCell"/>
</dbReference>
<keyword evidence="6 10" id="KW-0472">Membrane</keyword>
<dbReference type="PANTHER" id="PTHR24235">
    <property type="entry name" value="NEUROPEPTIDE Y RECEPTOR"/>
    <property type="match status" value="1"/>
</dbReference>
<dbReference type="Proteomes" id="UP000030765">
    <property type="component" value="Unassembled WGS sequence"/>
</dbReference>
<feature type="compositionally biased region" description="Basic and acidic residues" evidence="9">
    <location>
        <begin position="381"/>
        <end position="391"/>
    </location>
</feature>
<dbReference type="OMA" id="MCVISYD"/>
<feature type="transmembrane region" description="Helical" evidence="10">
    <location>
        <begin position="212"/>
        <end position="236"/>
    </location>
</feature>
<evidence type="ECO:0000313" key="14">
    <source>
        <dbReference type="Proteomes" id="UP000030765"/>
    </source>
</evidence>
<feature type="domain" description="G-protein coupled receptors family 1 profile" evidence="11">
    <location>
        <begin position="44"/>
        <end position="321"/>
    </location>
</feature>
<organism evidence="12">
    <name type="scientific">Anopheles sinensis</name>
    <name type="common">Mosquito</name>
    <dbReference type="NCBI Taxonomy" id="74873"/>
    <lineage>
        <taxon>Eukaryota</taxon>
        <taxon>Metazoa</taxon>
        <taxon>Ecdysozoa</taxon>
        <taxon>Arthropoda</taxon>
        <taxon>Hexapoda</taxon>
        <taxon>Insecta</taxon>
        <taxon>Pterygota</taxon>
        <taxon>Neoptera</taxon>
        <taxon>Endopterygota</taxon>
        <taxon>Diptera</taxon>
        <taxon>Nematocera</taxon>
        <taxon>Culicoidea</taxon>
        <taxon>Culicidae</taxon>
        <taxon>Anophelinae</taxon>
        <taxon>Anopheles</taxon>
    </lineage>
</organism>
<comment type="subcellular location">
    <subcellularLocation>
        <location evidence="1">Membrane</location>
        <topology evidence="1">Multi-pass membrane protein</topology>
    </subcellularLocation>
</comment>
<keyword evidence="7" id="KW-0675">Receptor</keyword>
<dbReference type="EMBL" id="KE524847">
    <property type="protein sequence ID" value="KFB37555.1"/>
    <property type="molecule type" value="Genomic_DNA"/>
</dbReference>
<dbReference type="EnsemblMetazoa" id="ASIC004790-RA">
    <property type="protein sequence ID" value="ASIC004790-PA"/>
    <property type="gene ID" value="ASIC004790"/>
</dbReference>
<comment type="similarity">
    <text evidence="2">Belongs to the G-protein coupled receptor 1 family.</text>
</comment>
<keyword evidence="14" id="KW-1185">Reference proteome</keyword>
<evidence type="ECO:0000256" key="4">
    <source>
        <dbReference type="ARBA" id="ARBA00022989"/>
    </source>
</evidence>
<accession>A0A084VHW1</accession>
<feature type="transmembrane region" description="Helical" evidence="10">
    <location>
        <begin position="65"/>
        <end position="85"/>
    </location>
</feature>
<evidence type="ECO:0000256" key="1">
    <source>
        <dbReference type="ARBA" id="ARBA00004141"/>
    </source>
</evidence>
<keyword evidence="8" id="KW-0807">Transducer</keyword>
<sequence>MFLNPQPNTSLYDYPLELWSTIPESEMIIKLCVFVPVIVFGLLGNGILLEVIFSNRTLRTPSHLLIANLVITDFLTLLVCPVFFLTHDFFQNYLLGPIGCKLEGLIEGRLDSSIRDHTTLMPSTLSTGGLLVTSVLGMCVISYDRLSAVVLSAGTRLKGRGTLAAIGFCWIVGFAIALPLLLYRHFKVRHWMNLVEMYCYEDRTILATYWEFLLVMLVWFPLGVMLIAYTLIIVKLDRYERNALRRQHPMVVRYKSRVAKTLYIVLLAFIVVRVPFTIMVFVYYSIESIEYFQFSESFIFIWWLAKVAFIFLNAAINPLIYGLTNKTFKKALRGSKILQCLCRLPPEEESTGTPPTTKRQHCCCLGPINSDDVESSQDDANLDRSRFSRVR</sequence>
<dbReference type="InterPro" id="IPR000276">
    <property type="entry name" value="GPCR_Rhodpsn"/>
</dbReference>
<evidence type="ECO:0000313" key="13">
    <source>
        <dbReference type="EnsemblMetazoa" id="ASIC004790-PA"/>
    </source>
</evidence>
<name>A0A084VHW1_ANOSI</name>
<keyword evidence="5" id="KW-0297">G-protein coupled receptor</keyword>
<feature type="transmembrane region" description="Helical" evidence="10">
    <location>
        <begin position="163"/>
        <end position="183"/>
    </location>
</feature>
<dbReference type="PANTHER" id="PTHR24235:SF12">
    <property type="entry name" value="G-PROTEIN COUPLED RECEPTORS FAMILY 1 PROFILE DOMAIN-CONTAINING PROTEIN"/>
    <property type="match status" value="1"/>
</dbReference>
<reference evidence="12 14" key="1">
    <citation type="journal article" date="2014" name="BMC Genomics">
        <title>Genome sequence of Anopheles sinensis provides insight into genetics basis of mosquito competence for malaria parasites.</title>
        <authorList>
            <person name="Zhou D."/>
            <person name="Zhang D."/>
            <person name="Ding G."/>
            <person name="Shi L."/>
            <person name="Hou Q."/>
            <person name="Ye Y."/>
            <person name="Xu Y."/>
            <person name="Zhou H."/>
            <person name="Xiong C."/>
            <person name="Li S."/>
            <person name="Yu J."/>
            <person name="Hong S."/>
            <person name="Yu X."/>
            <person name="Zou P."/>
            <person name="Chen C."/>
            <person name="Chang X."/>
            <person name="Wang W."/>
            <person name="Lv Y."/>
            <person name="Sun Y."/>
            <person name="Ma L."/>
            <person name="Shen B."/>
            <person name="Zhu C."/>
        </authorList>
    </citation>
    <scope>NUCLEOTIDE SEQUENCE [LARGE SCALE GENOMIC DNA]</scope>
</reference>
<dbReference type="VEuPathDB" id="VectorBase:ASIC004790"/>
<evidence type="ECO:0000256" key="10">
    <source>
        <dbReference type="SAM" id="Phobius"/>
    </source>
</evidence>
<evidence type="ECO:0000259" key="11">
    <source>
        <dbReference type="PROSITE" id="PS50262"/>
    </source>
</evidence>
<evidence type="ECO:0000256" key="2">
    <source>
        <dbReference type="ARBA" id="ARBA00010663"/>
    </source>
</evidence>
<proteinExistence type="inferred from homology"/>